<dbReference type="RefSeq" id="WP_183878900.1">
    <property type="nucleotide sequence ID" value="NZ_JACHCE010000001.1"/>
</dbReference>
<dbReference type="InterPro" id="IPR010333">
    <property type="entry name" value="VirJ"/>
</dbReference>
<comment type="caution">
    <text evidence="3">The sequence shown here is derived from an EMBL/GenBank/DDBJ whole genome shotgun (WGS) entry which is preliminary data.</text>
</comment>
<feature type="signal peptide" evidence="1">
    <location>
        <begin position="1"/>
        <end position="23"/>
    </location>
</feature>
<accession>A0A7W8ZIV0</accession>
<dbReference type="EMBL" id="JACHCE010000001">
    <property type="protein sequence ID" value="MBB5634797.1"/>
    <property type="molecule type" value="Genomic_DNA"/>
</dbReference>
<dbReference type="Pfam" id="PF06057">
    <property type="entry name" value="VirJ"/>
    <property type="match status" value="1"/>
</dbReference>
<feature type="domain" description="Bacterial virulence" evidence="2">
    <location>
        <begin position="45"/>
        <end position="230"/>
    </location>
</feature>
<keyword evidence="1" id="KW-0732">Signal</keyword>
<name>A0A7W8ZIV0_9SPHI</name>
<dbReference type="SUPFAM" id="SSF53474">
    <property type="entry name" value="alpha/beta-Hydrolases"/>
    <property type="match status" value="1"/>
</dbReference>
<reference evidence="3 4" key="1">
    <citation type="submission" date="2020-08" db="EMBL/GenBank/DDBJ databases">
        <title>Genomic Encyclopedia of Type Strains, Phase IV (KMG-V): Genome sequencing to study the core and pangenomes of soil and plant-associated prokaryotes.</title>
        <authorList>
            <person name="Whitman W."/>
        </authorList>
    </citation>
    <scope>NUCLEOTIDE SEQUENCE [LARGE SCALE GENOMIC DNA]</scope>
    <source>
        <strain evidence="3 4">S3M1</strain>
    </source>
</reference>
<evidence type="ECO:0000313" key="3">
    <source>
        <dbReference type="EMBL" id="MBB5634797.1"/>
    </source>
</evidence>
<protein>
    <submittedName>
        <fullName evidence="3">Type IV secretory pathway VirJ component</fullName>
    </submittedName>
</protein>
<dbReference type="Gene3D" id="3.40.50.1820">
    <property type="entry name" value="alpha/beta hydrolase"/>
    <property type="match status" value="1"/>
</dbReference>
<feature type="chain" id="PRO_5030976484" evidence="1">
    <location>
        <begin position="24"/>
        <end position="231"/>
    </location>
</feature>
<sequence length="231" mass="25798">MKIITILSSCMLIMACGLMKVNAQSPSELSGFPLHAHYVRSTKPLVVFLTGDGGWNSFSESTVKELVKNGYATLALDTRKYFWNQKNPDQFAKDMQVILTSYMKTWNKDSFSMIGYSFGADVAAFVPSRLTEPLAEKQNSLVLLSPGFSTGYVVKLKNLLNFGSTDKEKYKVNPELVKSVIPVLCIFGKDEDSEFYKAIKPTDKIHKVIIPGSHRFDDDIPQVVRAIIKGL</sequence>
<evidence type="ECO:0000259" key="2">
    <source>
        <dbReference type="Pfam" id="PF06057"/>
    </source>
</evidence>
<dbReference type="Proteomes" id="UP000537204">
    <property type="component" value="Unassembled WGS sequence"/>
</dbReference>
<dbReference type="AlphaFoldDB" id="A0A7W8ZIV0"/>
<dbReference type="InterPro" id="IPR029058">
    <property type="entry name" value="AB_hydrolase_fold"/>
</dbReference>
<evidence type="ECO:0000313" key="4">
    <source>
        <dbReference type="Proteomes" id="UP000537204"/>
    </source>
</evidence>
<proteinExistence type="predicted"/>
<dbReference type="PROSITE" id="PS51257">
    <property type="entry name" value="PROKAR_LIPOPROTEIN"/>
    <property type="match status" value="1"/>
</dbReference>
<gene>
    <name evidence="3" type="ORF">HDE68_000682</name>
</gene>
<organism evidence="3 4">
    <name type="scientific">Pedobacter cryoconitis</name>
    <dbReference type="NCBI Taxonomy" id="188932"/>
    <lineage>
        <taxon>Bacteria</taxon>
        <taxon>Pseudomonadati</taxon>
        <taxon>Bacteroidota</taxon>
        <taxon>Sphingobacteriia</taxon>
        <taxon>Sphingobacteriales</taxon>
        <taxon>Sphingobacteriaceae</taxon>
        <taxon>Pedobacter</taxon>
    </lineage>
</organism>
<evidence type="ECO:0000256" key="1">
    <source>
        <dbReference type="SAM" id="SignalP"/>
    </source>
</evidence>